<feature type="transmembrane region" description="Helical" evidence="1">
    <location>
        <begin position="7"/>
        <end position="30"/>
    </location>
</feature>
<protein>
    <submittedName>
        <fullName evidence="2">Uncharacterized protein</fullName>
    </submittedName>
</protein>
<keyword evidence="1" id="KW-0472">Membrane</keyword>
<name>A0A3E0VE75_9MICO</name>
<keyword evidence="1" id="KW-0812">Transmembrane</keyword>
<gene>
    <name evidence="2" type="ORF">B7R21_16000</name>
</gene>
<evidence type="ECO:0000313" key="3">
    <source>
        <dbReference type="Proteomes" id="UP000256709"/>
    </source>
</evidence>
<accession>A0A3E0VE75</accession>
<comment type="caution">
    <text evidence="2">The sequence shown here is derived from an EMBL/GenBank/DDBJ whole genome shotgun (WGS) entry which is preliminary data.</text>
</comment>
<dbReference type="EMBL" id="NBXA01000026">
    <property type="protein sequence ID" value="RFA07670.1"/>
    <property type="molecule type" value="Genomic_DNA"/>
</dbReference>
<reference evidence="2 3" key="1">
    <citation type="submission" date="2017-04" db="EMBL/GenBank/DDBJ databases">
        <title>Comparative genome analysis of Subtercola boreus.</title>
        <authorList>
            <person name="Cho Y.-J."/>
            <person name="Cho A."/>
            <person name="Kim O.-S."/>
            <person name="Lee J.-I."/>
        </authorList>
    </citation>
    <scope>NUCLEOTIDE SEQUENCE [LARGE SCALE GENOMIC DNA]</scope>
    <source>
        <strain evidence="2 3">P27444</strain>
    </source>
</reference>
<dbReference type="AlphaFoldDB" id="A0A3E0VE75"/>
<dbReference type="Proteomes" id="UP000256709">
    <property type="component" value="Unassembled WGS sequence"/>
</dbReference>
<sequence length="71" mass="7602">MTKSQELIVIWCLFICLGAVIAVLALLLIMRSRATGNPDSFEHAGRDPDGPIRIEAQIAVARIARGSGGQL</sequence>
<evidence type="ECO:0000256" key="1">
    <source>
        <dbReference type="SAM" id="Phobius"/>
    </source>
</evidence>
<organism evidence="2 3">
    <name type="scientific">Subtercola boreus</name>
    <dbReference type="NCBI Taxonomy" id="120213"/>
    <lineage>
        <taxon>Bacteria</taxon>
        <taxon>Bacillati</taxon>
        <taxon>Actinomycetota</taxon>
        <taxon>Actinomycetes</taxon>
        <taxon>Micrococcales</taxon>
        <taxon>Microbacteriaceae</taxon>
        <taxon>Subtercola</taxon>
    </lineage>
</organism>
<evidence type="ECO:0000313" key="2">
    <source>
        <dbReference type="EMBL" id="RFA07670.1"/>
    </source>
</evidence>
<proteinExistence type="predicted"/>
<keyword evidence="1" id="KW-1133">Transmembrane helix</keyword>